<organism evidence="1">
    <name type="scientific">Cryptosporidium canis</name>
    <dbReference type="NCBI Taxonomy" id="195482"/>
    <lineage>
        <taxon>Eukaryota</taxon>
        <taxon>Sar</taxon>
        <taxon>Alveolata</taxon>
        <taxon>Apicomplexa</taxon>
        <taxon>Conoidasida</taxon>
        <taxon>Coccidia</taxon>
        <taxon>Eucoccidiorida</taxon>
        <taxon>Eimeriorina</taxon>
        <taxon>Cryptosporidiidae</taxon>
        <taxon>Cryptosporidium</taxon>
    </lineage>
</organism>
<proteinExistence type="predicted"/>
<comment type="caution">
    <text evidence="1">The sequence shown here is derived from an EMBL/GenBank/DDBJ whole genome shotgun (WGS) entry which is preliminary data.</text>
</comment>
<gene>
    <name evidence="1" type="ORF">OJ253_431</name>
</gene>
<protein>
    <submittedName>
        <fullName evidence="1">Uncharacterized protein</fullName>
    </submittedName>
</protein>
<reference evidence="1" key="1">
    <citation type="submission" date="2022-10" db="EMBL/GenBank/DDBJ databases">
        <title>Adaptive evolution leads to modifications in subtelomeric GC content in a zoonotic Cryptosporidium species.</title>
        <authorList>
            <person name="Li J."/>
            <person name="Feng Y."/>
            <person name="Xiao L."/>
        </authorList>
    </citation>
    <scope>NUCLEOTIDE SEQUENCE</scope>
    <source>
        <strain evidence="1">33844</strain>
    </source>
</reference>
<dbReference type="SUPFAM" id="SSF48371">
    <property type="entry name" value="ARM repeat"/>
    <property type="match status" value="1"/>
</dbReference>
<dbReference type="AlphaFoldDB" id="A0A9D5DMG8"/>
<dbReference type="OrthoDB" id="435593at2759"/>
<dbReference type="InterPro" id="IPR016024">
    <property type="entry name" value="ARM-type_fold"/>
</dbReference>
<dbReference type="Proteomes" id="UP001067231">
    <property type="component" value="Unassembled WGS sequence"/>
</dbReference>
<evidence type="ECO:0000313" key="1">
    <source>
        <dbReference type="EMBL" id="KAJ1613139.1"/>
    </source>
</evidence>
<dbReference type="Gene3D" id="1.25.10.10">
    <property type="entry name" value="Leucine-rich Repeat Variant"/>
    <property type="match status" value="1"/>
</dbReference>
<sequence length="1243" mass="140440">MSYTRELVHLRIQELWTSSDSLKRAEANRYLLEFKDSFQAWQICSELLDLNVEPEVKYIAAQTLCQKISSNLKEVQSIGGPRVIFDQIYSRTISKCLEAGNGGGSVSQLLSKLGEGLSYLIILGISDGSWMEGFDSCLMISQPFFVGKSTGLELWIILNVFRYIPDAGALLGSQKKPILIQSTLPRILDFLSESITKILSDSSIDTGDRRELNQKLLELSLDILVEYFEKFEIPLFTHSPLSQAVSNLLKSDVNIAPYKLAELFVRGLPRCSLYMQKQGLVGENNSIITLAENANELQVLLKFPSEAETTIMMSLLNYLKLLYDKLRQIPLLNYSNHERQGSQAANGQDGSQMIRINTWSTLKMNVPHIDLDEDTERSILSWSGVIFSLLEGYTTIFIIGELPEVKSRCSSQGKTLDNPLSFLPGMLSLLLMLHVKIPGVLVNIWCTLRDLVNEGIISKDQGLSVAGMLITPAIQSLATQCRTDFFYWEKLGINENTIMNARISTYSNFGLKELSLDESVEEFLDFLETATLHINDIYFFLLSLGAAHGQGFITYIQHSLVSCSNENDPIGCVVFLRFSDTLIEATNSLQGTISSILELSCSTIPQTQSCIYQITLLLQKSAHLLVDQEYAPIWLLSLQYLIQISQKSSLLLISSTFEELCQFGADHVANHPHYDQILLDLCQSVTRVVTSKLQFSSDSNLYGNISIIDENIGFVGGFVHMLCYTMIKNQKSTQNLAQALKHFLYDMIHPTIEQIPQVYNNTSFSDNIEIGILPQCYWIWSTYVFLKILQSFTFCLENSPKNNHGGEIRSGVEVSSNLSLHLSILIEDLFSAQNQSMFILGNHLKSLLFNSFNLYSESQGFGVVLISSMMHPLTRNISLHNLMVCTRRSFTGQESSLSCPRDVIVSICHLILRIVSYTWSVSSAHPEGQNSEIHRPGNTWCTWEFTYSNIKQSLLHLKSELDGFGHDERALTLAVRQRHGCSTMLLQEVIKRLSIEERDQLVSMMHNDGLISSLYEFWIKKFYSINNLEISRSMEPFFLWQISLLSYHQSSSISVQILLSCPYLVPTLDITRRCFEFNDKYLLNSVLIYLTRLSRAISTCPQIHEIWSEKLGRILIVLFSVYSKFDKNSLLQMSKLVSLVLEYFPSVFFVILNEMFSPEFSRVHPEIRANPFQDTNQQQQSVILASFKSIKGVSKLRQLLLEISNVTNGITSMDDCIGKFQILLSSNNVIGVGDNGSNPIVIT</sequence>
<accession>A0A9D5DMG8</accession>
<name>A0A9D5DMG8_9CRYT</name>
<dbReference type="InterPro" id="IPR011989">
    <property type="entry name" value="ARM-like"/>
</dbReference>
<dbReference type="EMBL" id="JAPCXC010000004">
    <property type="protein sequence ID" value="KAJ1613139.1"/>
    <property type="molecule type" value="Genomic_DNA"/>
</dbReference>